<dbReference type="Proteomes" id="UP000824366">
    <property type="component" value="Chromosome"/>
</dbReference>
<dbReference type="InterPro" id="IPR005467">
    <property type="entry name" value="His_kinase_dom"/>
</dbReference>
<keyword evidence="3" id="KW-0175">Coiled coil</keyword>
<dbReference type="InterPro" id="IPR036890">
    <property type="entry name" value="HATPase_C_sf"/>
</dbReference>
<dbReference type="PANTHER" id="PTHR43065:SF50">
    <property type="entry name" value="HISTIDINE KINASE"/>
    <property type="match status" value="1"/>
</dbReference>
<name>A0ABM7MHL8_9BURK</name>
<dbReference type="EC" id="2.7.13.3" evidence="2"/>
<dbReference type="EMBL" id="AP024238">
    <property type="protein sequence ID" value="BCO25677.1"/>
    <property type="molecule type" value="Genomic_DNA"/>
</dbReference>
<dbReference type="PANTHER" id="PTHR43065">
    <property type="entry name" value="SENSOR HISTIDINE KINASE"/>
    <property type="match status" value="1"/>
</dbReference>
<evidence type="ECO:0000259" key="4">
    <source>
        <dbReference type="PROSITE" id="PS50109"/>
    </source>
</evidence>
<proteinExistence type="predicted"/>
<evidence type="ECO:0000256" key="3">
    <source>
        <dbReference type="SAM" id="Coils"/>
    </source>
</evidence>
<dbReference type="InterPro" id="IPR003594">
    <property type="entry name" value="HATPase_dom"/>
</dbReference>
<evidence type="ECO:0000256" key="1">
    <source>
        <dbReference type="ARBA" id="ARBA00000085"/>
    </source>
</evidence>
<dbReference type="RefSeq" id="WP_223907774.1">
    <property type="nucleotide sequence ID" value="NZ_AP024238.1"/>
</dbReference>
<keyword evidence="6" id="KW-1185">Reference proteome</keyword>
<evidence type="ECO:0000313" key="5">
    <source>
        <dbReference type="EMBL" id="BCO25677.1"/>
    </source>
</evidence>
<dbReference type="PROSITE" id="PS50109">
    <property type="entry name" value="HIS_KIN"/>
    <property type="match status" value="1"/>
</dbReference>
<organism evidence="5 6">
    <name type="scientific">Rhodoferax lithotrophicus</name>
    <dbReference type="NCBI Taxonomy" id="2798804"/>
    <lineage>
        <taxon>Bacteria</taxon>
        <taxon>Pseudomonadati</taxon>
        <taxon>Pseudomonadota</taxon>
        <taxon>Betaproteobacteria</taxon>
        <taxon>Burkholderiales</taxon>
        <taxon>Comamonadaceae</taxon>
        <taxon>Rhodoferax</taxon>
    </lineage>
</organism>
<dbReference type="Gene3D" id="3.30.565.10">
    <property type="entry name" value="Histidine kinase-like ATPase, C-terminal domain"/>
    <property type="match status" value="1"/>
</dbReference>
<gene>
    <name evidence="5" type="ORF">MIZ03_0556</name>
</gene>
<dbReference type="PRINTS" id="PR00344">
    <property type="entry name" value="BCTRLSENSOR"/>
</dbReference>
<dbReference type="InterPro" id="IPR004358">
    <property type="entry name" value="Sig_transdc_His_kin-like_C"/>
</dbReference>
<reference evidence="5 6" key="1">
    <citation type="journal article" date="2021" name="Microbiol. Spectr.">
        <title>A Single Bacterium Capable of Oxidation and Reduction of Iron at Circumneutral pH.</title>
        <authorList>
            <person name="Kato S."/>
            <person name="Ohkuma M."/>
        </authorList>
    </citation>
    <scope>NUCLEOTIDE SEQUENCE [LARGE SCALE GENOMIC DNA]</scope>
    <source>
        <strain evidence="5 6">MIZ03</strain>
    </source>
</reference>
<comment type="catalytic activity">
    <reaction evidence="1">
        <text>ATP + protein L-histidine = ADP + protein N-phospho-L-histidine.</text>
        <dbReference type="EC" id="2.7.13.3"/>
    </reaction>
</comment>
<protein>
    <recommendedName>
        <fullName evidence="2">histidine kinase</fullName>
        <ecNumber evidence="2">2.7.13.3</ecNumber>
    </recommendedName>
</protein>
<evidence type="ECO:0000256" key="2">
    <source>
        <dbReference type="ARBA" id="ARBA00012438"/>
    </source>
</evidence>
<dbReference type="Pfam" id="PF02518">
    <property type="entry name" value="HATPase_c"/>
    <property type="match status" value="1"/>
</dbReference>
<dbReference type="SUPFAM" id="SSF55874">
    <property type="entry name" value="ATPase domain of HSP90 chaperone/DNA topoisomerase II/histidine kinase"/>
    <property type="match status" value="1"/>
</dbReference>
<feature type="coiled-coil region" evidence="3">
    <location>
        <begin position="136"/>
        <end position="173"/>
    </location>
</feature>
<feature type="domain" description="Histidine kinase" evidence="4">
    <location>
        <begin position="182"/>
        <end position="427"/>
    </location>
</feature>
<evidence type="ECO:0000313" key="6">
    <source>
        <dbReference type="Proteomes" id="UP000824366"/>
    </source>
</evidence>
<dbReference type="SMART" id="SM00387">
    <property type="entry name" value="HATPase_c"/>
    <property type="match status" value="1"/>
</dbReference>
<sequence>MTRNIPPELETLLGVVSACVDEGGHLVAANAGFMRLLPPDLPHTPGMNVARFFIQPDFSSLSQKPSGPNGLVYSGLLTIGDFADKTRTLRARVWREDAQLNLLADFEIAILEHMSETVLELNQAYSGMHIELAHNNLKLKQNKVQLEQTVAELQEANHKLAQAQSQLVQSEKLASVGLLAAGVAHEINTPLGFVNSNFGTLRTYINDLLAIIDAYEAALPPTDSGVADLTAVEALKQKVDLAYLKEDMPSLLKESLQGLDRVKRIVKGLNDFARVDTTDVWERVNLNECLDGIVDLFWGQFSPYCELHKDYSEVPSVPCVASQISQVFMNLLVNAGQSVHDHGTVTLRTGYVSDQAWVEVSDTGCGISVEDQKLIFDPFFTTKPVGQGTGLGLSVAMGVVSKHQGRIEVQSKVGQGSVFRVWLPLHPSLGITHRPAMDGLHRAGVVGE</sequence>
<dbReference type="Gene3D" id="1.10.287.130">
    <property type="match status" value="1"/>
</dbReference>
<accession>A0ABM7MHL8</accession>